<organism evidence="1 2">
    <name type="scientific">Xaviernesmea oryzae</name>
    <dbReference type="NCBI Taxonomy" id="464029"/>
    <lineage>
        <taxon>Bacteria</taxon>
        <taxon>Pseudomonadati</taxon>
        <taxon>Pseudomonadota</taxon>
        <taxon>Alphaproteobacteria</taxon>
        <taxon>Hyphomicrobiales</taxon>
        <taxon>Rhizobiaceae</taxon>
        <taxon>Rhizobium/Agrobacterium group</taxon>
        <taxon>Xaviernesmea</taxon>
    </lineage>
</organism>
<keyword evidence="2" id="KW-1185">Reference proteome</keyword>
<sequence length="76" mass="8431">MSEQSHAGEESYSIEHWAMNRAHQIVIHQGMSLVEAAQCLDYKRTNAHTYALRKAIMDCLVEALTQGARTSSPAGE</sequence>
<accession>A0A1X7DQ21</accession>
<evidence type="ECO:0000313" key="1">
    <source>
        <dbReference type="EMBL" id="SMF19461.1"/>
    </source>
</evidence>
<dbReference type="RefSeq" id="WP_143531542.1">
    <property type="nucleotide sequence ID" value="NZ_FXAF01000003.1"/>
</dbReference>
<proteinExistence type="predicted"/>
<name>A0A1X7DQ21_9HYPH</name>
<dbReference type="OrthoDB" id="8388340at2"/>
<dbReference type="Proteomes" id="UP000192903">
    <property type="component" value="Unassembled WGS sequence"/>
</dbReference>
<gene>
    <name evidence="1" type="ORF">SAMN02982989_5697</name>
</gene>
<dbReference type="EMBL" id="FXAF01000003">
    <property type="protein sequence ID" value="SMF19461.1"/>
    <property type="molecule type" value="Genomic_DNA"/>
</dbReference>
<evidence type="ECO:0000313" key="2">
    <source>
        <dbReference type="Proteomes" id="UP000192903"/>
    </source>
</evidence>
<protein>
    <submittedName>
        <fullName evidence="1">Uncharacterized protein</fullName>
    </submittedName>
</protein>
<dbReference type="STRING" id="464029.SAMN02982989_5697"/>
<dbReference type="AlphaFoldDB" id="A0A1X7DQ21"/>
<reference evidence="2" key="1">
    <citation type="submission" date="2017-04" db="EMBL/GenBank/DDBJ databases">
        <authorList>
            <person name="Varghese N."/>
            <person name="Submissions S."/>
        </authorList>
    </citation>
    <scope>NUCLEOTIDE SEQUENCE [LARGE SCALE GENOMIC DNA]</scope>
    <source>
        <strain evidence="2">B4P</strain>
    </source>
</reference>